<feature type="compositionally biased region" description="Pro residues" evidence="5">
    <location>
        <begin position="458"/>
        <end position="469"/>
    </location>
</feature>
<feature type="domain" description="HSF-type DNA-binding" evidence="6">
    <location>
        <begin position="190"/>
        <end position="214"/>
    </location>
</feature>
<evidence type="ECO:0000313" key="7">
    <source>
        <dbReference type="EMBL" id="EPE03734.1"/>
    </source>
</evidence>
<evidence type="ECO:0000313" key="8">
    <source>
        <dbReference type="Proteomes" id="UP000016923"/>
    </source>
</evidence>
<name>S3BR71_OPHP1</name>
<sequence>MTAATQYAHLHRMLEVSEEPMTTRTIPIITPPTIQMSAPSPGDPMEITTPTNSPPPPPQSSSSSQQQQHGEGKDYRDNNGSGPVTPSAGTSHTSGPHSSASPPDSADPTPKSETAGSLLSASSSLGAGVGMAQAPAAAAPAIHQPKIVQTAFIHKLYNMLEDPNIQHLISWSSSAESFVMSPSHDFSKVLAQYFKHTNISSFVRQLNMYGFHKVSDVFANGSDSTTLWEFKHGNGNFKRGDLVGLREIKRRASRHSLVHRDYNPQKPPPPTQPGTPAEAMPVPDNSDPMRVTTIDQAMYSFDARLQRHEEAIHMMHVRHQSAMEAISRLLQFNQEATRVIKHLVPSQEHPIYRDVLNMQTEIQRQVEMASRGFDDAHDPLPYTNTRQYFANVENAPVSPRQMPQDDPRRQTLGVPQPPLPPRANFYRPPVPSNLSVSTRRPYGSIGGTTQPSPSSLRPHPPPPPPPQHPQHPLANVDPSSNNMGRRHTSADIRAQGWQPTNPSHYPPSGPPHASHFPPSPSRLVPEEQRIRESFSAYSFPQASQPHSRPSTPPPPVPPFASATNGSNSGNPGSGNSGGPNDLGNWSWTAANRSNNNLSVKDSSGPPTRRGSMAHILNPTDTAERDEEEGSPRDDDRKRKRML</sequence>
<organism evidence="7 8">
    <name type="scientific">Ophiostoma piceae (strain UAMH 11346)</name>
    <name type="common">Sap stain fungus</name>
    <dbReference type="NCBI Taxonomy" id="1262450"/>
    <lineage>
        <taxon>Eukaryota</taxon>
        <taxon>Fungi</taxon>
        <taxon>Dikarya</taxon>
        <taxon>Ascomycota</taxon>
        <taxon>Pezizomycotina</taxon>
        <taxon>Sordariomycetes</taxon>
        <taxon>Sordariomycetidae</taxon>
        <taxon>Ophiostomatales</taxon>
        <taxon>Ophiostomataceae</taxon>
        <taxon>Ophiostoma</taxon>
    </lineage>
</organism>
<keyword evidence="3" id="KW-0539">Nucleus</keyword>
<dbReference type="STRING" id="1262450.S3BR71"/>
<dbReference type="OrthoDB" id="60033at2759"/>
<dbReference type="HOGENOM" id="CLU_031225_0_0_1"/>
<feature type="compositionally biased region" description="Low complexity" evidence="5">
    <location>
        <begin position="94"/>
        <end position="117"/>
    </location>
</feature>
<dbReference type="PRINTS" id="PR00056">
    <property type="entry name" value="HSFDOMAIN"/>
</dbReference>
<feature type="region of interest" description="Disordered" evidence="5">
    <location>
        <begin position="28"/>
        <end position="117"/>
    </location>
</feature>
<feature type="compositionally biased region" description="Polar residues" evidence="5">
    <location>
        <begin position="78"/>
        <end position="93"/>
    </location>
</feature>
<dbReference type="GO" id="GO:0005634">
    <property type="term" value="C:nucleus"/>
    <property type="evidence" value="ECO:0007669"/>
    <property type="project" value="UniProtKB-SubCell"/>
</dbReference>
<evidence type="ECO:0000256" key="2">
    <source>
        <dbReference type="ARBA" id="ARBA00023125"/>
    </source>
</evidence>
<dbReference type="GO" id="GO:0003700">
    <property type="term" value="F:DNA-binding transcription factor activity"/>
    <property type="evidence" value="ECO:0007669"/>
    <property type="project" value="InterPro"/>
</dbReference>
<dbReference type="GO" id="GO:0043565">
    <property type="term" value="F:sequence-specific DNA binding"/>
    <property type="evidence" value="ECO:0007669"/>
    <property type="project" value="InterPro"/>
</dbReference>
<comment type="similarity">
    <text evidence="4">Belongs to the HSF family.</text>
</comment>
<dbReference type="OMA" id="SALWEFK"/>
<protein>
    <submittedName>
        <fullName evidence="7">Flocculation suppression protein</fullName>
    </submittedName>
</protein>
<dbReference type="InterPro" id="IPR036388">
    <property type="entry name" value="WH-like_DNA-bd_sf"/>
</dbReference>
<dbReference type="SUPFAM" id="SSF46785">
    <property type="entry name" value="Winged helix' DNA-binding domain"/>
    <property type="match status" value="1"/>
</dbReference>
<dbReference type="Gene3D" id="1.10.10.10">
    <property type="entry name" value="Winged helix-like DNA-binding domain superfamily/Winged helix DNA-binding domain"/>
    <property type="match status" value="1"/>
</dbReference>
<dbReference type="Proteomes" id="UP000016923">
    <property type="component" value="Unassembled WGS sequence"/>
</dbReference>
<dbReference type="eggNOG" id="KOG0627">
    <property type="taxonomic scope" value="Eukaryota"/>
</dbReference>
<dbReference type="AlphaFoldDB" id="S3BR71"/>
<evidence type="ECO:0000259" key="6">
    <source>
        <dbReference type="PROSITE" id="PS00434"/>
    </source>
</evidence>
<feature type="region of interest" description="Disordered" evidence="5">
    <location>
        <begin position="254"/>
        <end position="284"/>
    </location>
</feature>
<proteinExistence type="inferred from homology"/>
<dbReference type="InterPro" id="IPR036390">
    <property type="entry name" value="WH_DNA-bd_sf"/>
</dbReference>
<feature type="compositionally biased region" description="Low complexity" evidence="5">
    <location>
        <begin position="559"/>
        <end position="570"/>
    </location>
</feature>
<evidence type="ECO:0000256" key="1">
    <source>
        <dbReference type="ARBA" id="ARBA00004123"/>
    </source>
</evidence>
<evidence type="ECO:0000256" key="4">
    <source>
        <dbReference type="RuleBase" id="RU004020"/>
    </source>
</evidence>
<gene>
    <name evidence="7" type="ORF">F503_06440</name>
</gene>
<evidence type="ECO:0000256" key="3">
    <source>
        <dbReference type="ARBA" id="ARBA00023242"/>
    </source>
</evidence>
<dbReference type="EMBL" id="KE148165">
    <property type="protein sequence ID" value="EPE03734.1"/>
    <property type="molecule type" value="Genomic_DNA"/>
</dbReference>
<reference evidence="7 8" key="1">
    <citation type="journal article" date="2013" name="BMC Genomics">
        <title>The genome and transcriptome of the pine saprophyte Ophiostoma piceae, and a comparison with the bark beetle-associated pine pathogen Grosmannia clavigera.</title>
        <authorList>
            <person name="Haridas S."/>
            <person name="Wang Y."/>
            <person name="Lim L."/>
            <person name="Massoumi Alamouti S."/>
            <person name="Jackman S."/>
            <person name="Docking R."/>
            <person name="Robertson G."/>
            <person name="Birol I."/>
            <person name="Bohlmann J."/>
            <person name="Breuil C."/>
        </authorList>
    </citation>
    <scope>NUCLEOTIDE SEQUENCE [LARGE SCALE GENOMIC DNA]</scope>
    <source>
        <strain evidence="7 8">UAMH 11346</strain>
    </source>
</reference>
<dbReference type="PANTHER" id="PTHR10015:SF396">
    <property type="entry name" value="FLOCCULATION SUPPRESSION PROTEIN"/>
    <property type="match status" value="1"/>
</dbReference>
<evidence type="ECO:0000256" key="5">
    <source>
        <dbReference type="SAM" id="MobiDB-lite"/>
    </source>
</evidence>
<feature type="compositionally biased region" description="Polar residues" evidence="5">
    <location>
        <begin position="583"/>
        <end position="605"/>
    </location>
</feature>
<dbReference type="VEuPathDB" id="FungiDB:F503_06440"/>
<feature type="region of interest" description="Disordered" evidence="5">
    <location>
        <begin position="393"/>
        <end position="642"/>
    </location>
</feature>
<dbReference type="Pfam" id="PF00447">
    <property type="entry name" value="HSF_DNA-bind"/>
    <property type="match status" value="1"/>
</dbReference>
<keyword evidence="2" id="KW-0238">DNA-binding</keyword>
<comment type="subcellular location">
    <subcellularLocation>
        <location evidence="1">Nucleus</location>
    </subcellularLocation>
</comment>
<dbReference type="InterPro" id="IPR000232">
    <property type="entry name" value="HSF_DNA-bd"/>
</dbReference>
<dbReference type="PANTHER" id="PTHR10015">
    <property type="entry name" value="HEAT SHOCK TRANSCRIPTION FACTOR"/>
    <property type="match status" value="1"/>
</dbReference>
<dbReference type="FunFam" id="1.10.10.10:FF:000229">
    <property type="entry name" value="HSF-type DNA-binding domain protein"/>
    <property type="match status" value="1"/>
</dbReference>
<accession>S3BR71</accession>
<keyword evidence="8" id="KW-1185">Reference proteome</keyword>
<dbReference type="PROSITE" id="PS00434">
    <property type="entry name" value="HSF_DOMAIN"/>
    <property type="match status" value="1"/>
</dbReference>
<dbReference type="SMART" id="SM00415">
    <property type="entry name" value="HSF"/>
    <property type="match status" value="1"/>
</dbReference>